<name>A0A973A876_9GAMM</name>
<dbReference type="Pfam" id="PF13279">
    <property type="entry name" value="4HBT_2"/>
    <property type="match status" value="1"/>
</dbReference>
<dbReference type="AlphaFoldDB" id="A0A973A876"/>
<proteinExistence type="predicted"/>
<reference evidence="1" key="1">
    <citation type="submission" date="2020-05" db="EMBL/GenBank/DDBJ databases">
        <title>Sulfur intermediates as new biogeochemical hubs in an aquatic model microbial ecosystem.</title>
        <authorList>
            <person name="Vigneron A."/>
        </authorList>
    </citation>
    <scope>NUCLEOTIDE SEQUENCE</scope>
    <source>
        <strain evidence="1">Bin.250</strain>
    </source>
</reference>
<evidence type="ECO:0008006" key="3">
    <source>
        <dbReference type="Google" id="ProtNLM"/>
    </source>
</evidence>
<evidence type="ECO:0000313" key="1">
    <source>
        <dbReference type="EMBL" id="NQV64453.1"/>
    </source>
</evidence>
<dbReference type="Proteomes" id="UP000754644">
    <property type="component" value="Unassembled WGS sequence"/>
</dbReference>
<organism evidence="1 2">
    <name type="scientific">SAR86 cluster bacterium</name>
    <dbReference type="NCBI Taxonomy" id="2030880"/>
    <lineage>
        <taxon>Bacteria</taxon>
        <taxon>Pseudomonadati</taxon>
        <taxon>Pseudomonadota</taxon>
        <taxon>Gammaproteobacteria</taxon>
        <taxon>SAR86 cluster</taxon>
    </lineage>
</organism>
<dbReference type="EMBL" id="JABMOJ010000134">
    <property type="protein sequence ID" value="NQV64453.1"/>
    <property type="molecule type" value="Genomic_DNA"/>
</dbReference>
<evidence type="ECO:0000313" key="2">
    <source>
        <dbReference type="Proteomes" id="UP000754644"/>
    </source>
</evidence>
<protein>
    <recommendedName>
        <fullName evidence="3">Thioesterase</fullName>
    </recommendedName>
</protein>
<gene>
    <name evidence="1" type="ORF">HQ497_03715</name>
</gene>
<dbReference type="Gene3D" id="3.10.129.10">
    <property type="entry name" value="Hotdog Thioesterase"/>
    <property type="match status" value="2"/>
</dbReference>
<dbReference type="InterPro" id="IPR029069">
    <property type="entry name" value="HotDog_dom_sf"/>
</dbReference>
<comment type="caution">
    <text evidence="1">The sequence shown here is derived from an EMBL/GenBank/DDBJ whole genome shotgun (WGS) entry which is preliminary data.</text>
</comment>
<accession>A0A973A876</accession>
<dbReference type="SUPFAM" id="SSF54637">
    <property type="entry name" value="Thioesterase/thiol ester dehydrase-isomerase"/>
    <property type="match status" value="2"/>
</dbReference>
<sequence>MSPLAPVYFGSVNRWECDENDHLNVRFYAQKMQQTLTCGLLDLGLASPLTLDATLQSIAAQHMRYLAEARIATPLTGLIGLLETTDNSFTVLTELHNTETGLVQASFTQTFNTRLERRSASHLPLPDHAGSRGIAYRDSPFAQLSLAEALEQGFITIGRGMIQADECSVDGRLLPHLYMGRVSDSMPNLWARFASPDEPGLRGAGDEGGAVLEYRMTYSGFLNLGERFEVVSGVLALADKTQHFVHQLYSVETGRCVVAAEALAIAMDLKARKAMSISPSRRAAMQAFLLTTPEPAAKP</sequence>